<feature type="domain" description="RING-type" evidence="6">
    <location>
        <begin position="210"/>
        <end position="274"/>
    </location>
</feature>
<feature type="compositionally biased region" description="Acidic residues" evidence="5">
    <location>
        <begin position="453"/>
        <end position="467"/>
    </location>
</feature>
<feature type="compositionally biased region" description="Polar residues" evidence="5">
    <location>
        <begin position="309"/>
        <end position="318"/>
    </location>
</feature>
<gene>
    <name evidence="7" type="ORF">FA10DRAFT_304143</name>
</gene>
<dbReference type="GO" id="GO:0006511">
    <property type="term" value="P:ubiquitin-dependent protein catabolic process"/>
    <property type="evidence" value="ECO:0007669"/>
    <property type="project" value="TreeGrafter"/>
</dbReference>
<dbReference type="GO" id="GO:0032183">
    <property type="term" value="F:SUMO binding"/>
    <property type="evidence" value="ECO:0007669"/>
    <property type="project" value="TreeGrafter"/>
</dbReference>
<organism evidence="7 8">
    <name type="scientific">Acaromyces ingoldii</name>
    <dbReference type="NCBI Taxonomy" id="215250"/>
    <lineage>
        <taxon>Eukaryota</taxon>
        <taxon>Fungi</taxon>
        <taxon>Dikarya</taxon>
        <taxon>Basidiomycota</taxon>
        <taxon>Ustilaginomycotina</taxon>
        <taxon>Exobasidiomycetes</taxon>
        <taxon>Exobasidiales</taxon>
        <taxon>Cryptobasidiaceae</taxon>
        <taxon>Acaromyces</taxon>
    </lineage>
</organism>
<feature type="compositionally biased region" description="Acidic residues" evidence="5">
    <location>
        <begin position="507"/>
        <end position="526"/>
    </location>
</feature>
<dbReference type="GO" id="GO:0033768">
    <property type="term" value="C:SUMO-targeted ubiquitin ligase complex"/>
    <property type="evidence" value="ECO:0007669"/>
    <property type="project" value="TreeGrafter"/>
</dbReference>
<keyword evidence="8" id="KW-1185">Reference proteome</keyword>
<dbReference type="GO" id="GO:0061630">
    <property type="term" value="F:ubiquitin protein ligase activity"/>
    <property type="evidence" value="ECO:0007669"/>
    <property type="project" value="InterPro"/>
</dbReference>
<evidence type="ECO:0000313" key="8">
    <source>
        <dbReference type="Proteomes" id="UP000245768"/>
    </source>
</evidence>
<dbReference type="PROSITE" id="PS00518">
    <property type="entry name" value="ZF_RING_1"/>
    <property type="match status" value="1"/>
</dbReference>
<keyword evidence="3" id="KW-0862">Zinc</keyword>
<evidence type="ECO:0000256" key="1">
    <source>
        <dbReference type="ARBA" id="ARBA00022723"/>
    </source>
</evidence>
<dbReference type="STRING" id="215250.A0A316YDQ6"/>
<dbReference type="Pfam" id="PF13923">
    <property type="entry name" value="zf-C3HC4_2"/>
    <property type="match status" value="1"/>
</dbReference>
<dbReference type="OrthoDB" id="6105938at2759"/>
<sequence length="552" mass="61896">MDRGTSAGPARGGTRKRARAYQASSDAENEAGSSRRQRKAKSGSAGATSPTAGVGPSQASGEPRHPRREEEKAAARERRHGDHKRKAKSSRPSVRPPSMTEHPIRGPSAQRELSAVDEQSSGKADVAETSAGPSNRLRKMSKSSASKDGERDTEESVANRREAEKDEQHAALVKTMQAELGRLQKEITFKDSIIDAQKDTIGHIHSQFTCAVCMDLVWRPHVLTPCGHVFCARCLLAYFKRPLPEEEHDGRSEPTAEQRRKATLRRKKLCPHCREQVKVAPAEVWLIKGLLDRVEDSMNRGEGHEDGSTAPNEATTSLPERKGMDLPLGEDLWKDVFYKGRTDFEPFFDEQDGVYRCPHCANEVVEGRCTNPGCDFGAFYEDYSDYDESEAIDFEHRSAEIRGEYRSWPFPFGGSAYDYEGEDYDSEFDSDFEEDEDAGSFIDDGPIEVDGTTTEEEEDDDDAEVQEVDPQGRPIRRRSRRIHVVDDLENLEEQGDSVDENHSDTFDREDEGQAFEDAQQDYEGEESVSHSSNEDLTDDLDDGSEVRFDQAW</sequence>
<dbReference type="InterPro" id="IPR017907">
    <property type="entry name" value="Znf_RING_CS"/>
</dbReference>
<dbReference type="EMBL" id="KZ819640">
    <property type="protein sequence ID" value="PWN87359.1"/>
    <property type="molecule type" value="Genomic_DNA"/>
</dbReference>
<dbReference type="PANTHER" id="PTHR47094">
    <property type="entry name" value="ELFLESS, ISOFORM B"/>
    <property type="match status" value="1"/>
</dbReference>
<feature type="compositionally biased region" description="Acidic residues" evidence="5">
    <location>
        <begin position="419"/>
        <end position="438"/>
    </location>
</feature>
<dbReference type="PROSITE" id="PS50089">
    <property type="entry name" value="ZF_RING_2"/>
    <property type="match status" value="1"/>
</dbReference>
<evidence type="ECO:0000256" key="5">
    <source>
        <dbReference type="SAM" id="MobiDB-lite"/>
    </source>
</evidence>
<evidence type="ECO:0000256" key="2">
    <source>
        <dbReference type="ARBA" id="ARBA00022771"/>
    </source>
</evidence>
<evidence type="ECO:0000256" key="3">
    <source>
        <dbReference type="ARBA" id="ARBA00022833"/>
    </source>
</evidence>
<feature type="region of interest" description="Disordered" evidence="5">
    <location>
        <begin position="419"/>
        <end position="552"/>
    </location>
</feature>
<dbReference type="InterPro" id="IPR001841">
    <property type="entry name" value="Znf_RING"/>
</dbReference>
<feature type="compositionally biased region" description="Acidic residues" evidence="5">
    <location>
        <begin position="487"/>
        <end position="498"/>
    </location>
</feature>
<evidence type="ECO:0000313" key="7">
    <source>
        <dbReference type="EMBL" id="PWN87359.1"/>
    </source>
</evidence>
<dbReference type="InterPro" id="IPR013083">
    <property type="entry name" value="Znf_RING/FYVE/PHD"/>
</dbReference>
<dbReference type="GO" id="GO:0008270">
    <property type="term" value="F:zinc ion binding"/>
    <property type="evidence" value="ECO:0007669"/>
    <property type="project" value="UniProtKB-KW"/>
</dbReference>
<dbReference type="GO" id="GO:0140082">
    <property type="term" value="F:SUMO-ubiquitin ligase activity"/>
    <property type="evidence" value="ECO:0007669"/>
    <property type="project" value="TreeGrafter"/>
</dbReference>
<feature type="compositionally biased region" description="Basic and acidic residues" evidence="5">
    <location>
        <begin position="157"/>
        <end position="169"/>
    </location>
</feature>
<feature type="region of interest" description="Disordered" evidence="5">
    <location>
        <begin position="1"/>
        <end position="169"/>
    </location>
</feature>
<dbReference type="PANTHER" id="PTHR47094:SF1">
    <property type="entry name" value="RING-TYPE E3 UBIQUITIN TRANSFERASE"/>
    <property type="match status" value="1"/>
</dbReference>
<proteinExistence type="predicted"/>
<dbReference type="GeneID" id="37047238"/>
<dbReference type="Gene3D" id="3.30.40.10">
    <property type="entry name" value="Zinc/RING finger domain, C3HC4 (zinc finger)"/>
    <property type="match status" value="1"/>
</dbReference>
<evidence type="ECO:0000256" key="4">
    <source>
        <dbReference type="PROSITE-ProRule" id="PRU00175"/>
    </source>
</evidence>
<dbReference type="InterPro" id="IPR049627">
    <property type="entry name" value="SLX8"/>
</dbReference>
<dbReference type="InParanoid" id="A0A316YDQ6"/>
<feature type="compositionally biased region" description="Basic and acidic residues" evidence="5">
    <location>
        <begin position="297"/>
        <end position="307"/>
    </location>
</feature>
<feature type="region of interest" description="Disordered" evidence="5">
    <location>
        <begin position="297"/>
        <end position="322"/>
    </location>
</feature>
<accession>A0A316YDQ6</accession>
<protein>
    <recommendedName>
        <fullName evidence="6">RING-type domain-containing protein</fullName>
    </recommendedName>
</protein>
<keyword evidence="1" id="KW-0479">Metal-binding</keyword>
<dbReference type="Proteomes" id="UP000245768">
    <property type="component" value="Unassembled WGS sequence"/>
</dbReference>
<dbReference type="RefSeq" id="XP_025374557.1">
    <property type="nucleotide sequence ID" value="XM_025525322.1"/>
</dbReference>
<reference evidence="7 8" key="1">
    <citation type="journal article" date="2018" name="Mol. Biol. Evol.">
        <title>Broad Genomic Sampling Reveals a Smut Pathogenic Ancestry of the Fungal Clade Ustilaginomycotina.</title>
        <authorList>
            <person name="Kijpornyongpan T."/>
            <person name="Mondo S.J."/>
            <person name="Barry K."/>
            <person name="Sandor L."/>
            <person name="Lee J."/>
            <person name="Lipzen A."/>
            <person name="Pangilinan J."/>
            <person name="LaButti K."/>
            <person name="Hainaut M."/>
            <person name="Henrissat B."/>
            <person name="Grigoriev I.V."/>
            <person name="Spatafora J.W."/>
            <person name="Aime M.C."/>
        </authorList>
    </citation>
    <scope>NUCLEOTIDE SEQUENCE [LARGE SCALE GENOMIC DNA]</scope>
    <source>
        <strain evidence="7 8">MCA 4198</strain>
    </source>
</reference>
<feature type="compositionally biased region" description="Basic and acidic residues" evidence="5">
    <location>
        <begin position="62"/>
        <end position="80"/>
    </location>
</feature>
<name>A0A316YDQ6_9BASI</name>
<dbReference type="SMART" id="SM00184">
    <property type="entry name" value="RING"/>
    <property type="match status" value="1"/>
</dbReference>
<feature type="compositionally biased region" description="Polar residues" evidence="5">
    <location>
        <begin position="22"/>
        <end position="34"/>
    </location>
</feature>
<keyword evidence="2 4" id="KW-0863">Zinc-finger</keyword>
<evidence type="ECO:0000259" key="6">
    <source>
        <dbReference type="PROSITE" id="PS50089"/>
    </source>
</evidence>
<dbReference type="AlphaFoldDB" id="A0A316YDQ6"/>
<dbReference type="SUPFAM" id="SSF57850">
    <property type="entry name" value="RING/U-box"/>
    <property type="match status" value="1"/>
</dbReference>